<feature type="transmembrane region" description="Helical" evidence="1">
    <location>
        <begin position="41"/>
        <end position="61"/>
    </location>
</feature>
<dbReference type="EMBL" id="DSVQ01000003">
    <property type="protein sequence ID" value="HGT37939.1"/>
    <property type="molecule type" value="Genomic_DNA"/>
</dbReference>
<dbReference type="AlphaFoldDB" id="A0A7C4LKK6"/>
<proteinExistence type="predicted"/>
<reference evidence="2" key="1">
    <citation type="journal article" date="2020" name="mSystems">
        <title>Genome- and Community-Level Interaction Insights into Carbon Utilization and Element Cycling Functions of Hydrothermarchaeota in Hydrothermal Sediment.</title>
        <authorList>
            <person name="Zhou Z."/>
            <person name="Liu Y."/>
            <person name="Xu W."/>
            <person name="Pan J."/>
            <person name="Luo Z.H."/>
            <person name="Li M."/>
        </authorList>
    </citation>
    <scope>NUCLEOTIDE SEQUENCE [LARGE SCALE GENOMIC DNA]</scope>
    <source>
        <strain evidence="2">SpSt-508</strain>
    </source>
</reference>
<accession>A0A7C4LKK6</accession>
<feature type="transmembrane region" description="Helical" evidence="1">
    <location>
        <begin position="68"/>
        <end position="89"/>
    </location>
</feature>
<gene>
    <name evidence="2" type="ORF">ENS64_01520</name>
</gene>
<keyword evidence="1" id="KW-1133">Transmembrane helix</keyword>
<comment type="caution">
    <text evidence="2">The sequence shown here is derived from an EMBL/GenBank/DDBJ whole genome shotgun (WGS) entry which is preliminary data.</text>
</comment>
<sequence length="132" mass="14211">MVILVWQQDAKLPVGLGVLRLADLLIRAASNVAPGVSPGTWWGVTLGTAVMGALVLILVGWHSRRGHLRVYAAGLLGYAADGLLCLLLSDWQGLLFHGIALCGLCHGWAAFRQLALVEQSLMFQDSPGEPWR</sequence>
<name>A0A7C4LKK6_9PLAN</name>
<evidence type="ECO:0000313" key="2">
    <source>
        <dbReference type="EMBL" id="HGT37939.1"/>
    </source>
</evidence>
<feature type="transmembrane region" description="Helical" evidence="1">
    <location>
        <begin position="95"/>
        <end position="115"/>
    </location>
</feature>
<protein>
    <submittedName>
        <fullName evidence="2">Uncharacterized protein</fullName>
    </submittedName>
</protein>
<keyword evidence="1" id="KW-0812">Transmembrane</keyword>
<evidence type="ECO:0000256" key="1">
    <source>
        <dbReference type="SAM" id="Phobius"/>
    </source>
</evidence>
<organism evidence="2">
    <name type="scientific">Schlesneria paludicola</name>
    <dbReference type="NCBI Taxonomy" id="360056"/>
    <lineage>
        <taxon>Bacteria</taxon>
        <taxon>Pseudomonadati</taxon>
        <taxon>Planctomycetota</taxon>
        <taxon>Planctomycetia</taxon>
        <taxon>Planctomycetales</taxon>
        <taxon>Planctomycetaceae</taxon>
        <taxon>Schlesneria</taxon>
    </lineage>
</organism>
<keyword evidence="1" id="KW-0472">Membrane</keyword>